<proteinExistence type="predicted"/>
<evidence type="ECO:0000313" key="2">
    <source>
        <dbReference type="Proteomes" id="UP001055172"/>
    </source>
</evidence>
<keyword evidence="2" id="KW-1185">Reference proteome</keyword>
<comment type="caution">
    <text evidence="1">The sequence shown here is derived from an EMBL/GenBank/DDBJ whole genome shotgun (WGS) entry which is preliminary data.</text>
</comment>
<accession>A0AA37LTB1</accession>
<gene>
    <name evidence="1" type="ORF">ColLi_06952</name>
</gene>
<dbReference type="Proteomes" id="UP001055172">
    <property type="component" value="Unassembled WGS sequence"/>
</dbReference>
<reference evidence="1 2" key="1">
    <citation type="submission" date="2021-07" db="EMBL/GenBank/DDBJ databases">
        <title>Genome data of Colletotrichum spaethianum.</title>
        <authorList>
            <person name="Utami Y.D."/>
            <person name="Hiruma K."/>
        </authorList>
    </citation>
    <scope>NUCLEOTIDE SEQUENCE [LARGE SCALE GENOMIC DNA]</scope>
    <source>
        <strain evidence="1 2">MAFF 242679</strain>
    </source>
</reference>
<name>A0AA37LTB1_9PEZI</name>
<organism evidence="1 2">
    <name type="scientific">Colletotrichum liriopes</name>
    <dbReference type="NCBI Taxonomy" id="708192"/>
    <lineage>
        <taxon>Eukaryota</taxon>
        <taxon>Fungi</taxon>
        <taxon>Dikarya</taxon>
        <taxon>Ascomycota</taxon>
        <taxon>Pezizomycotina</taxon>
        <taxon>Sordariomycetes</taxon>
        <taxon>Hypocreomycetidae</taxon>
        <taxon>Glomerellales</taxon>
        <taxon>Glomerellaceae</taxon>
        <taxon>Colletotrichum</taxon>
        <taxon>Colletotrichum spaethianum species complex</taxon>
    </lineage>
</organism>
<sequence length="123" mass="13577">MKGGGTEPTTEQQTVTIKVVSNGIVEDIGVLEYLISRAPDPTASIATIAYDWENIRKARCERIKAWARHNTDLFTSPFKNLKPGSGEWQVKSLKDTKPNMNAEFGSASFLKWAQGTDAITEFG</sequence>
<protein>
    <submittedName>
        <fullName evidence="1">Uncharacterized protein</fullName>
    </submittedName>
</protein>
<dbReference type="EMBL" id="BPPX01000013">
    <property type="protein sequence ID" value="GJC84114.1"/>
    <property type="molecule type" value="Genomic_DNA"/>
</dbReference>
<evidence type="ECO:0000313" key="1">
    <source>
        <dbReference type="EMBL" id="GJC84114.1"/>
    </source>
</evidence>
<dbReference type="AlphaFoldDB" id="A0AA37LTB1"/>